<sequence length="489" mass="51911">MLFSRPSRREGNPVARRTNPTVTRRAVLGGALAAPMLALATATWGAGTGDDYPADLKNKPMNTVIDPWAFYNRNCTSFAAWRLNQQGGRTKAPWSFLNNMVGPNGKSVHFGNAIEWKAAAQKGGWKVDSTPAVGAVAWWGAEVGAYGHVAIVTKVNGDGSALVEEYNYGFAGTYRKDRVVRASSYLHVKDEVTLKNFESAPTPSVSGSFVVDSTITAVPGTWKPTATLKYQWKRDGANISGATKQNYKLAQSDIGKKVSVSVTGSRSGYKTTTKTSAAKVVTAATLPGPHPVPTISGSAKHGSTLTAQPGAWAVGVSLKYQWKRGGSTISGATAKTYKLVEADIGKRLTVTVTGSKLGHKSVAKTSAATAVIASPLGSTLKTGKRLTSNQALYSSNGNYRLRQQTDGNLVLTNLSSKKPIWATNKFASGMTTRMQTDGNLVQYNASNKAVWASNTNGKKANRLVVQNDGNVVLYTAANKAVWATNTVGK</sequence>
<dbReference type="InterPro" id="IPR038765">
    <property type="entry name" value="Papain-like_cys_pep_sf"/>
</dbReference>
<dbReference type="Gene3D" id="3.90.1720.10">
    <property type="entry name" value="endopeptidase domain like (from Nostoc punctiforme)"/>
    <property type="match status" value="1"/>
</dbReference>
<accession>A0A516GDC4</accession>
<dbReference type="SUPFAM" id="SSF54001">
    <property type="entry name" value="Cysteine proteinases"/>
    <property type="match status" value="1"/>
</dbReference>
<name>A0A516GDC4_9MICO</name>
<dbReference type="SUPFAM" id="SSF51110">
    <property type="entry name" value="alpha-D-mannose-specific plant lectins"/>
    <property type="match status" value="1"/>
</dbReference>
<dbReference type="Gene3D" id="2.60.40.2700">
    <property type="match status" value="2"/>
</dbReference>
<feature type="domain" description="Peptidase C51" evidence="2">
    <location>
        <begin position="50"/>
        <end position="189"/>
    </location>
</feature>
<dbReference type="KEGG" id="orz:FNH13_15195"/>
<dbReference type="Pfam" id="PF05257">
    <property type="entry name" value="CHAP"/>
    <property type="match status" value="1"/>
</dbReference>
<proteinExistence type="predicted"/>
<protein>
    <submittedName>
        <fullName evidence="4">CHAP domain-containing protein</fullName>
    </submittedName>
</protein>
<dbReference type="InterPro" id="IPR036426">
    <property type="entry name" value="Bulb-type_lectin_dom_sf"/>
</dbReference>
<dbReference type="InterPro" id="IPR001480">
    <property type="entry name" value="Bulb-type_lectin_dom"/>
</dbReference>
<evidence type="ECO:0000313" key="5">
    <source>
        <dbReference type="Proteomes" id="UP000315395"/>
    </source>
</evidence>
<reference evidence="4 5" key="1">
    <citation type="submission" date="2019-07" db="EMBL/GenBank/DDBJ databases">
        <title>complete genome sequencing of Ornithinimicrobium sp. H23M54.</title>
        <authorList>
            <person name="Bae J.-W."/>
            <person name="Lee S.-Y."/>
        </authorList>
    </citation>
    <scope>NUCLEOTIDE SEQUENCE [LARGE SCALE GENOMIC DNA]</scope>
    <source>
        <strain evidence="4 5">H23M54</strain>
    </source>
</reference>
<dbReference type="EMBL" id="CP041616">
    <property type="protein sequence ID" value="QDO89512.1"/>
    <property type="molecule type" value="Genomic_DNA"/>
</dbReference>
<feature type="domain" description="Bulb-type lectin" evidence="3">
    <location>
        <begin position="377"/>
        <end position="486"/>
    </location>
</feature>
<dbReference type="InterPro" id="IPR007921">
    <property type="entry name" value="CHAP_dom"/>
</dbReference>
<dbReference type="PROSITE" id="PS50927">
    <property type="entry name" value="BULB_LECTIN"/>
    <property type="match status" value="1"/>
</dbReference>
<evidence type="ECO:0000259" key="2">
    <source>
        <dbReference type="PROSITE" id="PS50911"/>
    </source>
</evidence>
<dbReference type="Proteomes" id="UP000315395">
    <property type="component" value="Chromosome"/>
</dbReference>
<dbReference type="SMART" id="SM00108">
    <property type="entry name" value="B_lectin"/>
    <property type="match status" value="1"/>
</dbReference>
<evidence type="ECO:0000313" key="4">
    <source>
        <dbReference type="EMBL" id="QDO89512.1"/>
    </source>
</evidence>
<dbReference type="PROSITE" id="PS50911">
    <property type="entry name" value="CHAP"/>
    <property type="match status" value="1"/>
</dbReference>
<dbReference type="Gene3D" id="2.90.10.10">
    <property type="entry name" value="Bulb-type lectin domain"/>
    <property type="match status" value="2"/>
</dbReference>
<keyword evidence="5" id="KW-1185">Reference proteome</keyword>
<organism evidence="4 5">
    <name type="scientific">Ornithinimicrobium ciconiae</name>
    <dbReference type="NCBI Taxonomy" id="2594265"/>
    <lineage>
        <taxon>Bacteria</taxon>
        <taxon>Bacillati</taxon>
        <taxon>Actinomycetota</taxon>
        <taxon>Actinomycetes</taxon>
        <taxon>Micrococcales</taxon>
        <taxon>Ornithinimicrobiaceae</taxon>
        <taxon>Ornithinimicrobium</taxon>
    </lineage>
</organism>
<dbReference type="OrthoDB" id="614750at2"/>
<evidence type="ECO:0000259" key="3">
    <source>
        <dbReference type="PROSITE" id="PS50927"/>
    </source>
</evidence>
<dbReference type="CDD" id="cd00028">
    <property type="entry name" value="B_lectin"/>
    <property type="match status" value="1"/>
</dbReference>
<dbReference type="AlphaFoldDB" id="A0A516GDC4"/>
<feature type="region of interest" description="Disordered" evidence="1">
    <location>
        <begin position="1"/>
        <end position="20"/>
    </location>
</feature>
<gene>
    <name evidence="4" type="ORF">FNH13_15195</name>
</gene>
<evidence type="ECO:0000256" key="1">
    <source>
        <dbReference type="SAM" id="MobiDB-lite"/>
    </source>
</evidence>